<evidence type="ECO:0000256" key="1">
    <source>
        <dbReference type="ARBA" id="ARBA00009986"/>
    </source>
</evidence>
<dbReference type="Pfam" id="PF00171">
    <property type="entry name" value="Aldedh"/>
    <property type="match status" value="1"/>
</dbReference>
<evidence type="ECO:0000256" key="4">
    <source>
        <dbReference type="RuleBase" id="RU003345"/>
    </source>
</evidence>
<feature type="active site" evidence="3">
    <location>
        <position position="254"/>
    </location>
</feature>
<feature type="domain" description="Aldehyde dehydrogenase" evidence="5">
    <location>
        <begin position="25"/>
        <end position="480"/>
    </location>
</feature>
<evidence type="ECO:0000313" key="6">
    <source>
        <dbReference type="EMBL" id="SDM09167.1"/>
    </source>
</evidence>
<dbReference type="STRING" id="38302.SAMN04488535_1881"/>
<dbReference type="InterPro" id="IPR016161">
    <property type="entry name" value="Ald_DH/histidinol_DH"/>
</dbReference>
<dbReference type="AlphaFoldDB" id="A0A1G9QFA2"/>
<keyword evidence="2 4" id="KW-0560">Oxidoreductase</keyword>
<dbReference type="GO" id="GO:0016620">
    <property type="term" value="F:oxidoreductase activity, acting on the aldehyde or oxo group of donors, NAD or NADP as acceptor"/>
    <property type="evidence" value="ECO:0007669"/>
    <property type="project" value="InterPro"/>
</dbReference>
<dbReference type="InterPro" id="IPR015590">
    <property type="entry name" value="Aldehyde_DH_dom"/>
</dbReference>
<name>A0A1G9QFA2_9CORY</name>
<accession>A0A1G9QFA2</accession>
<reference evidence="7" key="1">
    <citation type="submission" date="2016-10" db="EMBL/GenBank/DDBJ databases">
        <authorList>
            <person name="Varghese N."/>
            <person name="Submissions S."/>
        </authorList>
    </citation>
    <scope>NUCLEOTIDE SEQUENCE [LARGE SCALE GENOMIC DNA]</scope>
    <source>
        <strain evidence="7">DSM 20632</strain>
    </source>
</reference>
<dbReference type="EMBL" id="LT629700">
    <property type="protein sequence ID" value="SDM09167.1"/>
    <property type="molecule type" value="Genomic_DNA"/>
</dbReference>
<gene>
    <name evidence="6" type="ORF">SAMN04488535_1881</name>
</gene>
<protein>
    <submittedName>
        <fullName evidence="6">Succinate-semialdehyde dehydrogenase / glutarate-semialdehyde dehydrogenase</fullName>
    </submittedName>
</protein>
<evidence type="ECO:0000256" key="2">
    <source>
        <dbReference type="ARBA" id="ARBA00023002"/>
    </source>
</evidence>
<dbReference type="SUPFAM" id="SSF53720">
    <property type="entry name" value="ALDH-like"/>
    <property type="match status" value="1"/>
</dbReference>
<comment type="similarity">
    <text evidence="1 4">Belongs to the aldehyde dehydrogenase family.</text>
</comment>
<dbReference type="PANTHER" id="PTHR11699">
    <property type="entry name" value="ALDEHYDE DEHYDROGENASE-RELATED"/>
    <property type="match status" value="1"/>
</dbReference>
<dbReference type="Gene3D" id="3.40.605.10">
    <property type="entry name" value="Aldehyde Dehydrogenase, Chain A, domain 1"/>
    <property type="match status" value="1"/>
</dbReference>
<dbReference type="FunFam" id="3.40.309.10:FF:000009">
    <property type="entry name" value="Aldehyde dehydrogenase A"/>
    <property type="match status" value="1"/>
</dbReference>
<dbReference type="InterPro" id="IPR016162">
    <property type="entry name" value="Ald_DH_N"/>
</dbReference>
<dbReference type="InterPro" id="IPR029510">
    <property type="entry name" value="Ald_DH_CS_GLU"/>
</dbReference>
<evidence type="ECO:0000313" key="7">
    <source>
        <dbReference type="Proteomes" id="UP000199350"/>
    </source>
</evidence>
<dbReference type="Proteomes" id="UP000199350">
    <property type="component" value="Chromosome I"/>
</dbReference>
<evidence type="ECO:0000256" key="3">
    <source>
        <dbReference type="PROSITE-ProRule" id="PRU10007"/>
    </source>
</evidence>
<sequence>MVFVGTFFRLKEKEKMTQTQAPARKMTDIINPQTGEVITQVPAHTKEDTAEVFERARRAQKRWEKTNFRKRRQIFLKFHNLVIDNRERILDTIQGENGKNRLSALEEVLDVAMNSRHYAYRAGKLLKPQKRRPAVPLWTSTREEFSPKGVVGVIAPFNYPFNLSLSDAIAAMLAGNAVVIKPDSRTPMSAILGAELLAEAGLPDGVCNIVTGSGSEVGQAIAEECDFLMFTGSTKTGQSLAEQVAPRLIDYSMELGGKNPLIVADDADIERATDGVWAACFGNSGQLCISIERIYVHRAVADEFIAGFVDRVKRMKVGAGTSWELDMGSLIDVDQVDVVDKFVQDAVSKGATVLTGGKRLPELGETFYAPTVLTDVPESADMYRNEVFGPVVYIEVVDSNEEAVRRANDTEYGLNSSVWAKPSTGKWLASQIEAGTVNINEGYAPSWTALDAPMGGWKNSGVGRRHGDVGITKYTESRNVTETRVMNVINNDLPSEMWSNVLATTLKLGRDIMR</sequence>
<evidence type="ECO:0000259" key="5">
    <source>
        <dbReference type="Pfam" id="PF00171"/>
    </source>
</evidence>
<proteinExistence type="inferred from homology"/>
<organism evidence="6 7">
    <name type="scientific">Corynebacterium mycetoides</name>
    <dbReference type="NCBI Taxonomy" id="38302"/>
    <lineage>
        <taxon>Bacteria</taxon>
        <taxon>Bacillati</taxon>
        <taxon>Actinomycetota</taxon>
        <taxon>Actinomycetes</taxon>
        <taxon>Mycobacteriales</taxon>
        <taxon>Corynebacteriaceae</taxon>
        <taxon>Corynebacterium</taxon>
    </lineage>
</organism>
<keyword evidence="7" id="KW-1185">Reference proteome</keyword>
<dbReference type="NCBIfam" id="NF006916">
    <property type="entry name" value="PRK09407.1"/>
    <property type="match status" value="1"/>
</dbReference>
<dbReference type="Gene3D" id="3.40.309.10">
    <property type="entry name" value="Aldehyde Dehydrogenase, Chain A, domain 2"/>
    <property type="match status" value="1"/>
</dbReference>
<dbReference type="InterPro" id="IPR016163">
    <property type="entry name" value="Ald_DH_C"/>
</dbReference>
<dbReference type="PROSITE" id="PS00687">
    <property type="entry name" value="ALDEHYDE_DEHYDR_GLU"/>
    <property type="match status" value="1"/>
</dbReference>